<proteinExistence type="inferred from homology"/>
<evidence type="ECO:0000256" key="1">
    <source>
        <dbReference type="ARBA" id="ARBA00000681"/>
    </source>
</evidence>
<dbReference type="PANTHER" id="PTHR31490:SF88">
    <property type="entry name" value="BETA-XYLANASE"/>
    <property type="match status" value="1"/>
</dbReference>
<evidence type="ECO:0000256" key="10">
    <source>
        <dbReference type="PROSITE-ProRule" id="PRU10061"/>
    </source>
</evidence>
<keyword evidence="8" id="KW-0326">Glycosidase</keyword>
<evidence type="ECO:0000259" key="12">
    <source>
        <dbReference type="PROSITE" id="PS50268"/>
    </source>
</evidence>
<sequence length="1054" mass="114779">MNNLFKTTLLSALISCSGMAHAAWIQADSSLELASARASLDRVNRVYNSVVTLSNGGDEALAGPLRILITDTSIPLVEADGYTDSGIPYVMIDAETLNPGESLAINLQFELQRKRLTYTPILEQNNPDVGVYAQAEGGQSAILNFLGADMRIEAGPPQFVTASVNGVDEPANDNRVGELAVSFESAGDYTLYARVRIGPAGDNDDSFYIAQGLGNNQGWVLVNSILGYAAPGEDGYTPGAIVDTGGDDTPGAFRWVKISDGQYSVENDNTTAIFRYAGREDGLDIDKFVFAPEGVTYTVEQLENGAPGERLPPPEPFEPEGPPLAQGKDKFLGGVCCGSQRPNFEAYWNQVTPENAGKWGSVEAARDEYNWAALDEAYQVAKDNGFIYKHHVLVWGSQQPGWISDLKPADQLSEIREWFELVNARYPDIDFIEVVNEFDNAPPDGQNDRPDYVDGLRLFNPETTTQVEAYFIDQGDSPADAAQKASDYDWIVNAFQMARDIFPSSTQLMFNEYSVVNSNERTQKVIDLANLLQSRDLIDAVGFQGHAFSTTGPLETQRNNVDRIDQQTGLDIYMTELDIDGPDELTQLLEYQRLFPMYWNHPAIEGITVWGYLPGHWREAQGAILAYDNGAEKPALKWLKGYVREVAPQFNQPGTITIDETTEVGTQIADFTSFDASGNAHTAQSDVMWAVLGGNEDGRFALDATTGQLTIADDLVPGIYNLYVQVQEGQYTSFARQVQIIVPGDNLPPTVIEYNFAEGVQGWRGDYGTSASVSYDNITPAALLEPDWQASNEQVFIEEVSLSDLTGASLTYTFNVTEEQAEGGLTIQPFVQTGAPAYARIYGDAVAVQAGENVISFAPEDNAAGDLTIVERLGVQLNGPLSNGNTQSVAMTHVRLEIPTVIPSAETVIYDFADNDEGMQGEFGTDASVTYQSSQQAVSLQPNSTSETHNYILQVGSRDYTDATITFTLRVNGTPGTADLSVQGYVQTGAPDYVRIYGAVEPLSPGSNLVTFNPQSNDAGVIANIERIALQINGAFVSDDDNQILLERIEADFP</sequence>
<dbReference type="EC" id="3.2.1.8" evidence="3"/>
<feature type="domain" description="Cadherin" evidence="12">
    <location>
        <begin position="650"/>
        <end position="751"/>
    </location>
</feature>
<protein>
    <recommendedName>
        <fullName evidence="3">endo-1,4-beta-xylanase</fullName>
        <ecNumber evidence="3">3.2.1.8</ecNumber>
    </recommendedName>
</protein>
<dbReference type="PANTHER" id="PTHR31490">
    <property type="entry name" value="GLYCOSYL HYDROLASE"/>
    <property type="match status" value="1"/>
</dbReference>
<evidence type="ECO:0000256" key="2">
    <source>
        <dbReference type="ARBA" id="ARBA00007495"/>
    </source>
</evidence>
<evidence type="ECO:0000256" key="8">
    <source>
        <dbReference type="ARBA" id="ARBA00023295"/>
    </source>
</evidence>
<comment type="caution">
    <text evidence="14">The sequence shown here is derived from an EMBL/GenBank/DDBJ whole genome shotgun (WGS) entry which is preliminary data.</text>
</comment>
<feature type="chain" id="PRO_5045715168" description="endo-1,4-beta-xylanase" evidence="11">
    <location>
        <begin position="23"/>
        <end position="1054"/>
    </location>
</feature>
<keyword evidence="15" id="KW-1185">Reference proteome</keyword>
<evidence type="ECO:0000313" key="14">
    <source>
        <dbReference type="EMBL" id="MBD3587486.1"/>
    </source>
</evidence>
<keyword evidence="9" id="KW-0624">Polysaccharide degradation</keyword>
<keyword evidence="5 11" id="KW-0732">Signal</keyword>
<dbReference type="InterPro" id="IPR031158">
    <property type="entry name" value="GH10_AS"/>
</dbReference>
<evidence type="ECO:0000259" key="13">
    <source>
        <dbReference type="PROSITE" id="PS51760"/>
    </source>
</evidence>
<reference evidence="14 15" key="1">
    <citation type="submission" date="2020-04" db="EMBL/GenBank/DDBJ databases">
        <title>Salinimonas sp. HHU 13199.</title>
        <authorList>
            <person name="Cui X."/>
            <person name="Zhang D."/>
        </authorList>
    </citation>
    <scope>NUCLEOTIDE SEQUENCE [LARGE SCALE GENOMIC DNA]</scope>
    <source>
        <strain evidence="14 15">HHU 13199</strain>
    </source>
</reference>
<evidence type="ECO:0000256" key="4">
    <source>
        <dbReference type="ARBA" id="ARBA00022651"/>
    </source>
</evidence>
<comment type="similarity">
    <text evidence="2">Belongs to the glycosyl hydrolase 10 (cellulase F) family.</text>
</comment>
<name>A0ABR8LRE2_9ALTE</name>
<evidence type="ECO:0000256" key="9">
    <source>
        <dbReference type="ARBA" id="ARBA00023326"/>
    </source>
</evidence>
<dbReference type="Gene3D" id="3.20.20.80">
    <property type="entry name" value="Glycosidases"/>
    <property type="match status" value="1"/>
</dbReference>
<dbReference type="InterPro" id="IPR044846">
    <property type="entry name" value="GH10"/>
</dbReference>
<dbReference type="InterPro" id="IPR001000">
    <property type="entry name" value="GH10_dom"/>
</dbReference>
<dbReference type="SUPFAM" id="SSF49313">
    <property type="entry name" value="Cadherin-like"/>
    <property type="match status" value="1"/>
</dbReference>
<dbReference type="SUPFAM" id="SSF51445">
    <property type="entry name" value="(Trans)glycosidases"/>
    <property type="match status" value="1"/>
</dbReference>
<dbReference type="Gene3D" id="2.60.120.260">
    <property type="entry name" value="Galactose-binding domain-like"/>
    <property type="match status" value="2"/>
</dbReference>
<evidence type="ECO:0000313" key="15">
    <source>
        <dbReference type="Proteomes" id="UP000624419"/>
    </source>
</evidence>
<dbReference type="InterPro" id="IPR015919">
    <property type="entry name" value="Cadherin-like_sf"/>
</dbReference>
<keyword evidence="6" id="KW-0378">Hydrolase</keyword>
<dbReference type="SMART" id="SM00633">
    <property type="entry name" value="Glyco_10"/>
    <property type="match status" value="1"/>
</dbReference>
<evidence type="ECO:0000256" key="11">
    <source>
        <dbReference type="SAM" id="SignalP"/>
    </source>
</evidence>
<evidence type="ECO:0000256" key="5">
    <source>
        <dbReference type="ARBA" id="ARBA00022729"/>
    </source>
</evidence>
<accession>A0ABR8LRE2</accession>
<dbReference type="RefSeq" id="WP_191026573.1">
    <property type="nucleotide sequence ID" value="NZ_JABBXD010000014.1"/>
</dbReference>
<evidence type="ECO:0000256" key="3">
    <source>
        <dbReference type="ARBA" id="ARBA00012590"/>
    </source>
</evidence>
<dbReference type="PROSITE" id="PS00591">
    <property type="entry name" value="GH10_1"/>
    <property type="match status" value="1"/>
</dbReference>
<keyword evidence="7" id="KW-0119">Carbohydrate metabolism</keyword>
<evidence type="ECO:0000256" key="7">
    <source>
        <dbReference type="ARBA" id="ARBA00023277"/>
    </source>
</evidence>
<feature type="signal peptide" evidence="11">
    <location>
        <begin position="1"/>
        <end position="22"/>
    </location>
</feature>
<dbReference type="InterPro" id="IPR017853">
    <property type="entry name" value="GH"/>
</dbReference>
<evidence type="ECO:0000256" key="6">
    <source>
        <dbReference type="ARBA" id="ARBA00022801"/>
    </source>
</evidence>
<dbReference type="PROSITE" id="PS51760">
    <property type="entry name" value="GH10_2"/>
    <property type="match status" value="1"/>
</dbReference>
<organism evidence="14 15">
    <name type="scientific">Salinimonas profundi</name>
    <dbReference type="NCBI Taxonomy" id="2729140"/>
    <lineage>
        <taxon>Bacteria</taxon>
        <taxon>Pseudomonadati</taxon>
        <taxon>Pseudomonadota</taxon>
        <taxon>Gammaproteobacteria</taxon>
        <taxon>Alteromonadales</taxon>
        <taxon>Alteromonadaceae</taxon>
        <taxon>Alteromonas/Salinimonas group</taxon>
        <taxon>Salinimonas</taxon>
    </lineage>
</organism>
<dbReference type="EMBL" id="JABBXD010000014">
    <property type="protein sequence ID" value="MBD3587486.1"/>
    <property type="molecule type" value="Genomic_DNA"/>
</dbReference>
<gene>
    <name evidence="14" type="ORF">HHX48_17240</name>
</gene>
<dbReference type="Gene3D" id="2.60.40.60">
    <property type="entry name" value="Cadherins"/>
    <property type="match status" value="1"/>
</dbReference>
<comment type="catalytic activity">
    <reaction evidence="1">
        <text>Endohydrolysis of (1-&gt;4)-beta-D-xylosidic linkages in xylans.</text>
        <dbReference type="EC" id="3.2.1.8"/>
    </reaction>
</comment>
<dbReference type="Proteomes" id="UP000624419">
    <property type="component" value="Unassembled WGS sequence"/>
</dbReference>
<dbReference type="InterPro" id="IPR002126">
    <property type="entry name" value="Cadherin-like_dom"/>
</dbReference>
<dbReference type="PROSITE" id="PS50268">
    <property type="entry name" value="CADHERIN_2"/>
    <property type="match status" value="1"/>
</dbReference>
<feature type="domain" description="GH10" evidence="13">
    <location>
        <begin position="318"/>
        <end position="642"/>
    </location>
</feature>
<feature type="active site" description="Nucleophile" evidence="10">
    <location>
        <position position="576"/>
    </location>
</feature>
<dbReference type="Pfam" id="PF00331">
    <property type="entry name" value="Glyco_hydro_10"/>
    <property type="match status" value="1"/>
</dbReference>
<keyword evidence="4" id="KW-0858">Xylan degradation</keyword>